<dbReference type="Proteomes" id="UP000298416">
    <property type="component" value="Unassembled WGS sequence"/>
</dbReference>
<protein>
    <submittedName>
        <fullName evidence="1">Uncharacterized protein</fullName>
    </submittedName>
</protein>
<dbReference type="AlphaFoldDB" id="A0A8X8Z6U0"/>
<gene>
    <name evidence="1" type="ORF">SASPL_147568</name>
</gene>
<accession>A0A8X8Z6U0</accession>
<name>A0A8X8Z6U0_SALSN</name>
<evidence type="ECO:0000313" key="1">
    <source>
        <dbReference type="EMBL" id="KAG6393329.1"/>
    </source>
</evidence>
<organism evidence="1">
    <name type="scientific">Salvia splendens</name>
    <name type="common">Scarlet sage</name>
    <dbReference type="NCBI Taxonomy" id="180675"/>
    <lineage>
        <taxon>Eukaryota</taxon>
        <taxon>Viridiplantae</taxon>
        <taxon>Streptophyta</taxon>
        <taxon>Embryophyta</taxon>
        <taxon>Tracheophyta</taxon>
        <taxon>Spermatophyta</taxon>
        <taxon>Magnoliopsida</taxon>
        <taxon>eudicotyledons</taxon>
        <taxon>Gunneridae</taxon>
        <taxon>Pentapetalae</taxon>
        <taxon>asterids</taxon>
        <taxon>lamiids</taxon>
        <taxon>Lamiales</taxon>
        <taxon>Lamiaceae</taxon>
        <taxon>Nepetoideae</taxon>
        <taxon>Mentheae</taxon>
        <taxon>Salviinae</taxon>
        <taxon>Salvia</taxon>
        <taxon>Salvia subgen. Calosphace</taxon>
        <taxon>core Calosphace</taxon>
    </lineage>
</organism>
<reference evidence="1" key="1">
    <citation type="submission" date="2018-01" db="EMBL/GenBank/DDBJ databases">
        <authorList>
            <person name="Mao J.F."/>
        </authorList>
    </citation>
    <scope>NUCLEOTIDE SEQUENCE</scope>
    <source>
        <strain evidence="1">Huo1</strain>
        <tissue evidence="1">Leaf</tissue>
    </source>
</reference>
<comment type="caution">
    <text evidence="1">The sequence shown here is derived from an EMBL/GenBank/DDBJ whole genome shotgun (WGS) entry which is preliminary data.</text>
</comment>
<sequence>MILGVHLGFLDEEMAKSFFAGLLTMCILKEGNLSQHPYGLEDDRILTWEVWSAAALFLGSLYQARSVFQYPKFAWDEVSSRLQRLTDLSSIERAPVNEYVNYCHRCHCFRTHMLLV</sequence>
<evidence type="ECO:0000313" key="2">
    <source>
        <dbReference type="Proteomes" id="UP000298416"/>
    </source>
</evidence>
<proteinExistence type="predicted"/>
<reference evidence="1" key="2">
    <citation type="submission" date="2020-08" db="EMBL/GenBank/DDBJ databases">
        <title>Plant Genome Project.</title>
        <authorList>
            <person name="Zhang R.-G."/>
        </authorList>
    </citation>
    <scope>NUCLEOTIDE SEQUENCE</scope>
    <source>
        <strain evidence="1">Huo1</strain>
        <tissue evidence="1">Leaf</tissue>
    </source>
</reference>
<dbReference type="EMBL" id="PNBA02000018">
    <property type="protein sequence ID" value="KAG6393329.1"/>
    <property type="molecule type" value="Genomic_DNA"/>
</dbReference>
<keyword evidence="2" id="KW-1185">Reference proteome</keyword>